<evidence type="ECO:0000313" key="11">
    <source>
        <dbReference type="EMBL" id="MDF0751672.1"/>
    </source>
</evidence>
<dbReference type="InterPro" id="IPR023195">
    <property type="entry name" value="Nict_dMeBzImd_PRibTrfase_N"/>
</dbReference>
<dbReference type="InterPro" id="IPR036087">
    <property type="entry name" value="Nict_dMeBzImd_PRibTrfase_sf"/>
</dbReference>
<keyword evidence="7 10" id="KW-0808">Transferase</keyword>
<evidence type="ECO:0000256" key="4">
    <source>
        <dbReference type="ARBA" id="ARBA00015486"/>
    </source>
</evidence>
<comment type="pathway">
    <text evidence="1 10">Nucleoside biosynthesis; alpha-ribazole biosynthesis; alpha-ribazole from 5,6-dimethylbenzimidazole: step 1/2.</text>
</comment>
<dbReference type="RefSeq" id="WP_275708198.1">
    <property type="nucleotide sequence ID" value="NZ_JANCMW010000010.1"/>
</dbReference>
<dbReference type="NCBIfam" id="TIGR03160">
    <property type="entry name" value="cobT_DBIPRT"/>
    <property type="match status" value="1"/>
</dbReference>
<dbReference type="SUPFAM" id="SSF52733">
    <property type="entry name" value="Nicotinate mononucleotide:5,6-dimethylbenzimidazole phosphoribosyltransferase (CobT)"/>
    <property type="match status" value="1"/>
</dbReference>
<organism evidence="11 12">
    <name type="scientific">Marinobacter iranensis</name>
    <dbReference type="NCBI Taxonomy" id="2962607"/>
    <lineage>
        <taxon>Bacteria</taxon>
        <taxon>Pseudomonadati</taxon>
        <taxon>Pseudomonadota</taxon>
        <taxon>Gammaproteobacteria</taxon>
        <taxon>Pseudomonadales</taxon>
        <taxon>Marinobacteraceae</taxon>
        <taxon>Marinobacter</taxon>
    </lineage>
</organism>
<feature type="active site" description="Proton acceptor" evidence="10">
    <location>
        <position position="318"/>
    </location>
</feature>
<dbReference type="Gene3D" id="1.10.1610.10">
    <property type="match status" value="1"/>
</dbReference>
<sequence>MLRLPSCWTQQLPTPDEHSFQRATERQRVLTKPPGSLGQLEQLAIQLAGLYGCEQPTVDPVRITVFAGDHGVCEEGVSAFPQEVTAQMIANFANGGAAISVLAKQLGASLEVVNLGIVGEVPALTGVRDEQIAPGTANLAVTDAMTEAEACSALAIGDAAAERNANNGCRLFIGGDMGIGNTTSAAALACALLNRSPETLVGPGTGLDTAGVSHKSAVVSRALKRHGDNTDPLAMLASLGGFEIAALAGAILGCAARGIPVLVDGFIVSVAALVAVRQQPELRPWLLFAHRSAEPGHQAVLEALDARPLLDLGMRLGEGSGAAVAVPLLRSACALHNGMASFADAGVTDREEG</sequence>
<proteinExistence type="inferred from homology"/>
<evidence type="ECO:0000313" key="12">
    <source>
        <dbReference type="Proteomes" id="UP001143391"/>
    </source>
</evidence>
<keyword evidence="12" id="KW-1185">Reference proteome</keyword>
<dbReference type="InterPro" id="IPR003200">
    <property type="entry name" value="Nict_dMeBzImd_PRibTrfase"/>
</dbReference>
<protein>
    <recommendedName>
        <fullName evidence="4 10">Nicotinate-nucleotide--dimethylbenzimidazole phosphoribosyltransferase</fullName>
        <shortName evidence="10">NN:DBI PRT</shortName>
        <ecNumber evidence="3 10">2.4.2.21</ecNumber>
    </recommendedName>
    <alternativeName>
        <fullName evidence="8 10">N(1)-alpha-phosphoribosyltransferase</fullName>
    </alternativeName>
</protein>
<name>A0ABT5YDA9_9GAMM</name>
<evidence type="ECO:0000256" key="9">
    <source>
        <dbReference type="ARBA" id="ARBA00047340"/>
    </source>
</evidence>
<evidence type="ECO:0000256" key="6">
    <source>
        <dbReference type="ARBA" id="ARBA00022676"/>
    </source>
</evidence>
<dbReference type="HAMAP" id="MF_00230">
    <property type="entry name" value="CobT"/>
    <property type="match status" value="1"/>
</dbReference>
<accession>A0ABT5YDA9</accession>
<dbReference type="NCBIfam" id="NF000996">
    <property type="entry name" value="PRK00105.1"/>
    <property type="match status" value="1"/>
</dbReference>
<gene>
    <name evidence="10 11" type="primary">cobT</name>
    <name evidence="11" type="ORF">NLU14_15695</name>
</gene>
<evidence type="ECO:0000256" key="8">
    <source>
        <dbReference type="ARBA" id="ARBA00030686"/>
    </source>
</evidence>
<keyword evidence="6 10" id="KW-0328">Glycosyltransferase</keyword>
<evidence type="ECO:0000256" key="3">
    <source>
        <dbReference type="ARBA" id="ARBA00011991"/>
    </source>
</evidence>
<dbReference type="EC" id="2.4.2.21" evidence="3 10"/>
<dbReference type="Pfam" id="PF02277">
    <property type="entry name" value="DBI_PRT"/>
    <property type="match status" value="1"/>
</dbReference>
<dbReference type="Proteomes" id="UP001143391">
    <property type="component" value="Unassembled WGS sequence"/>
</dbReference>
<dbReference type="PANTHER" id="PTHR43463:SF1">
    <property type="entry name" value="NICOTINATE-NUCLEOTIDE--DIMETHYLBENZIMIDAZOLE PHOSPHORIBOSYLTRANSFERASE"/>
    <property type="match status" value="1"/>
</dbReference>
<evidence type="ECO:0000256" key="10">
    <source>
        <dbReference type="HAMAP-Rule" id="MF_00230"/>
    </source>
</evidence>
<dbReference type="PANTHER" id="PTHR43463">
    <property type="entry name" value="NICOTINATE-NUCLEOTIDE--DIMETHYLBENZIMIDAZOLE PHOSPHORIBOSYLTRANSFERASE"/>
    <property type="match status" value="1"/>
</dbReference>
<dbReference type="Gene3D" id="3.40.50.10210">
    <property type="match status" value="1"/>
</dbReference>
<comment type="function">
    <text evidence="10">Catalyzes the synthesis of alpha-ribazole-5'-phosphate from nicotinate mononucleotide (NAMN) and 5,6-dimethylbenzimidazole (DMB).</text>
</comment>
<dbReference type="CDD" id="cd02439">
    <property type="entry name" value="DMB-PRT_CobT"/>
    <property type="match status" value="1"/>
</dbReference>
<evidence type="ECO:0000256" key="5">
    <source>
        <dbReference type="ARBA" id="ARBA00022573"/>
    </source>
</evidence>
<evidence type="ECO:0000256" key="1">
    <source>
        <dbReference type="ARBA" id="ARBA00005049"/>
    </source>
</evidence>
<reference evidence="11" key="1">
    <citation type="submission" date="2022-07" db="EMBL/GenBank/DDBJ databases">
        <title>Marinobacter iranensis a new bacterium isolate from a hipersaline lake in Iran.</title>
        <authorList>
            <person name="Mohammad A.M.A."/>
            <person name="Cristina S.-P."/>
            <person name="Antonio V."/>
        </authorList>
    </citation>
    <scope>NUCLEOTIDE SEQUENCE</scope>
    <source>
        <strain evidence="11">71-i</strain>
    </source>
</reference>
<dbReference type="InterPro" id="IPR017846">
    <property type="entry name" value="Nict_dMeBzImd_PRibTrfase_bact"/>
</dbReference>
<keyword evidence="5 10" id="KW-0169">Cobalamin biosynthesis</keyword>
<comment type="catalytic activity">
    <reaction evidence="9 10">
        <text>5,6-dimethylbenzimidazole + nicotinate beta-D-ribonucleotide = alpha-ribazole 5'-phosphate + nicotinate + H(+)</text>
        <dbReference type="Rhea" id="RHEA:11196"/>
        <dbReference type="ChEBI" id="CHEBI:15378"/>
        <dbReference type="ChEBI" id="CHEBI:15890"/>
        <dbReference type="ChEBI" id="CHEBI:32544"/>
        <dbReference type="ChEBI" id="CHEBI:57502"/>
        <dbReference type="ChEBI" id="CHEBI:57918"/>
        <dbReference type="EC" id="2.4.2.21"/>
    </reaction>
</comment>
<dbReference type="EMBL" id="JANCMW010000010">
    <property type="protein sequence ID" value="MDF0751672.1"/>
    <property type="molecule type" value="Genomic_DNA"/>
</dbReference>
<dbReference type="GO" id="GO:0008939">
    <property type="term" value="F:nicotinate-nucleotide-dimethylbenzimidazole phosphoribosyltransferase activity"/>
    <property type="evidence" value="ECO:0007669"/>
    <property type="project" value="UniProtKB-EC"/>
</dbReference>
<comment type="similarity">
    <text evidence="2 10">Belongs to the CobT family.</text>
</comment>
<comment type="caution">
    <text evidence="11">The sequence shown here is derived from an EMBL/GenBank/DDBJ whole genome shotgun (WGS) entry which is preliminary data.</text>
</comment>
<evidence type="ECO:0000256" key="2">
    <source>
        <dbReference type="ARBA" id="ARBA00007110"/>
    </source>
</evidence>
<evidence type="ECO:0000256" key="7">
    <source>
        <dbReference type="ARBA" id="ARBA00022679"/>
    </source>
</evidence>